<protein>
    <submittedName>
        <fullName evidence="2">Uncharacterized protein</fullName>
    </submittedName>
</protein>
<comment type="caution">
    <text evidence="2">The sequence shown here is derived from an EMBL/GenBank/DDBJ whole genome shotgun (WGS) entry which is preliminary data.</text>
</comment>
<dbReference type="RefSeq" id="WP_185675175.1">
    <property type="nucleotide sequence ID" value="NZ_JACHVB010000020.1"/>
</dbReference>
<dbReference type="EMBL" id="JACHVB010000020">
    <property type="protein sequence ID" value="MBC2594193.1"/>
    <property type="molecule type" value="Genomic_DNA"/>
</dbReference>
<proteinExistence type="predicted"/>
<evidence type="ECO:0000313" key="3">
    <source>
        <dbReference type="Proteomes" id="UP000546464"/>
    </source>
</evidence>
<sequence length="187" mass="21414">MATVNQPEHDLEAWDRAYRKVASLLRAYQVRNAYLRHELARDIVRESLQFYLEGQEPEALAVENLRHRLSLWLKRLNDATSEPGRNGYTEARMLTIVQASRIIQRWPRQFLYTGEFEPALLEAVKKARIIGVPNLHRASIGVPQIQFETVSDMAEGTRRLFSNSILRICLFTAAVLAGILTVISLAR</sequence>
<keyword evidence="1" id="KW-0472">Membrane</keyword>
<dbReference type="Proteomes" id="UP000546464">
    <property type="component" value="Unassembled WGS sequence"/>
</dbReference>
<keyword evidence="1" id="KW-0812">Transmembrane</keyword>
<reference evidence="2 3" key="1">
    <citation type="submission" date="2020-07" db="EMBL/GenBank/DDBJ databases">
        <authorList>
            <person name="Feng X."/>
        </authorList>
    </citation>
    <scope>NUCLEOTIDE SEQUENCE [LARGE SCALE GENOMIC DNA]</scope>
    <source>
        <strain evidence="2 3">JCM31066</strain>
    </source>
</reference>
<keyword evidence="3" id="KW-1185">Reference proteome</keyword>
<gene>
    <name evidence="2" type="ORF">H5P28_07950</name>
</gene>
<name>A0A842HCJ7_9BACT</name>
<evidence type="ECO:0000313" key="2">
    <source>
        <dbReference type="EMBL" id="MBC2594193.1"/>
    </source>
</evidence>
<keyword evidence="1" id="KW-1133">Transmembrane helix</keyword>
<evidence type="ECO:0000256" key="1">
    <source>
        <dbReference type="SAM" id="Phobius"/>
    </source>
</evidence>
<accession>A0A842HCJ7</accession>
<dbReference type="AlphaFoldDB" id="A0A842HCJ7"/>
<feature type="transmembrane region" description="Helical" evidence="1">
    <location>
        <begin position="165"/>
        <end position="186"/>
    </location>
</feature>
<organism evidence="2 3">
    <name type="scientific">Ruficoccus amylovorans</name>
    <dbReference type="NCBI Taxonomy" id="1804625"/>
    <lineage>
        <taxon>Bacteria</taxon>
        <taxon>Pseudomonadati</taxon>
        <taxon>Verrucomicrobiota</taxon>
        <taxon>Opitutia</taxon>
        <taxon>Puniceicoccales</taxon>
        <taxon>Cerasicoccaceae</taxon>
        <taxon>Ruficoccus</taxon>
    </lineage>
</organism>